<evidence type="ECO:0000256" key="1">
    <source>
        <dbReference type="ARBA" id="ARBA00022741"/>
    </source>
</evidence>
<dbReference type="GO" id="GO:0005524">
    <property type="term" value="F:ATP binding"/>
    <property type="evidence" value="ECO:0007669"/>
    <property type="project" value="UniProtKB-KW"/>
</dbReference>
<proteinExistence type="predicted"/>
<keyword evidence="2" id="KW-0067">ATP-binding</keyword>
<dbReference type="Proteomes" id="UP000254033">
    <property type="component" value="Unassembled WGS sequence"/>
</dbReference>
<feature type="region of interest" description="Disordered" evidence="3">
    <location>
        <begin position="358"/>
        <end position="383"/>
    </location>
</feature>
<evidence type="ECO:0000313" key="4">
    <source>
        <dbReference type="EMBL" id="STX39666.1"/>
    </source>
</evidence>
<feature type="compositionally biased region" description="Polar residues" evidence="3">
    <location>
        <begin position="358"/>
        <end position="370"/>
    </location>
</feature>
<reference evidence="4 5" key="1">
    <citation type="submission" date="2018-06" db="EMBL/GenBank/DDBJ databases">
        <authorList>
            <consortium name="Pathogen Informatics"/>
            <person name="Doyle S."/>
        </authorList>
    </citation>
    <scope>NUCLEOTIDE SEQUENCE [LARGE SCALE GENOMIC DNA]</scope>
    <source>
        <strain evidence="4 5">NCTC11978</strain>
    </source>
</reference>
<dbReference type="EMBL" id="UGNY01000001">
    <property type="protein sequence ID" value="STX39666.1"/>
    <property type="molecule type" value="Genomic_DNA"/>
</dbReference>
<dbReference type="AlphaFoldDB" id="A0A378IWR8"/>
<evidence type="ECO:0000256" key="3">
    <source>
        <dbReference type="SAM" id="MobiDB-lite"/>
    </source>
</evidence>
<dbReference type="PANTHER" id="PTHR12169">
    <property type="entry name" value="ATPASE N2B"/>
    <property type="match status" value="1"/>
</dbReference>
<protein>
    <submittedName>
        <fullName evidence="4">ATPase N2B (Nucleotide (GTP) binding protein)</fullName>
    </submittedName>
</protein>
<organism evidence="4 5">
    <name type="scientific">Legionella feeleii</name>
    <dbReference type="NCBI Taxonomy" id="453"/>
    <lineage>
        <taxon>Bacteria</taxon>
        <taxon>Pseudomonadati</taxon>
        <taxon>Pseudomonadota</taxon>
        <taxon>Gammaproteobacteria</taxon>
        <taxon>Legionellales</taxon>
        <taxon>Legionellaceae</taxon>
        <taxon>Legionella</taxon>
    </lineage>
</organism>
<dbReference type="InterPro" id="IPR027417">
    <property type="entry name" value="P-loop_NTPase"/>
</dbReference>
<dbReference type="GO" id="GO:0016887">
    <property type="term" value="F:ATP hydrolysis activity"/>
    <property type="evidence" value="ECO:0007669"/>
    <property type="project" value="InterPro"/>
</dbReference>
<dbReference type="Pfam" id="PF03969">
    <property type="entry name" value="AFG1_ATPase"/>
    <property type="match status" value="1"/>
</dbReference>
<dbReference type="Gene3D" id="3.40.50.300">
    <property type="entry name" value="P-loop containing nucleotide triphosphate hydrolases"/>
    <property type="match status" value="1"/>
</dbReference>
<dbReference type="RefSeq" id="WP_115176055.1">
    <property type="nucleotide sequence ID" value="NZ_UGNY01000001.1"/>
</dbReference>
<dbReference type="GO" id="GO:0005737">
    <property type="term" value="C:cytoplasm"/>
    <property type="evidence" value="ECO:0007669"/>
    <property type="project" value="TreeGrafter"/>
</dbReference>
<gene>
    <name evidence="4" type="primary">yhcM</name>
    <name evidence="4" type="ORF">NCTC11978_02871</name>
</gene>
<dbReference type="NCBIfam" id="NF040713">
    <property type="entry name" value="ZapE"/>
    <property type="match status" value="1"/>
</dbReference>
<evidence type="ECO:0000256" key="2">
    <source>
        <dbReference type="ARBA" id="ARBA00022840"/>
    </source>
</evidence>
<dbReference type="InterPro" id="IPR005654">
    <property type="entry name" value="ATPase_AFG1-like"/>
</dbReference>
<dbReference type="PANTHER" id="PTHR12169:SF6">
    <property type="entry name" value="AFG1-LIKE ATPASE"/>
    <property type="match status" value="1"/>
</dbReference>
<dbReference type="SUPFAM" id="SSF52540">
    <property type="entry name" value="P-loop containing nucleoside triphosphate hydrolases"/>
    <property type="match status" value="1"/>
</dbReference>
<evidence type="ECO:0000313" key="5">
    <source>
        <dbReference type="Proteomes" id="UP000254033"/>
    </source>
</evidence>
<accession>A0A378IWR8</accession>
<keyword evidence="1" id="KW-0547">Nucleotide-binding</keyword>
<sequence>MTVISEYEAAIASGDIQDDLMQRKVLLAMQRLAEELQPPKRTWFRRRQKHDIKGLYIHGPVGVGKSYLMDLFYQQIGERKKARFHFHHFMQQIDAQLRRLQGQKDPLRRIAADFAKRTRLLCFDEFLVHDVAYAMILAELLQAFFAQGIILVATSNTCPDELYLNGVQRARFLPAIALIKSRCEVISLGDKKDYRLGRDPLQEAYLYPLGAATDKILNEQFTAIEQNSVSQGNLTVQTRDIPFVKCGERAIWFDFKVICNLPRSQLDYLEIADRFDTVFVSDIPVLTTNDTVYAILLVHFVDVMYDRGIRLVISAAVPLPQLYVQGEMKDSFKRTLSRLQEMQSADYVRRHPRRQVQNLLGSSPFTQEQETAGQGKKAKKATK</sequence>
<name>A0A378IWR8_9GAMM</name>
<dbReference type="CDD" id="cd00267">
    <property type="entry name" value="ABC_ATPase"/>
    <property type="match status" value="1"/>
</dbReference>